<dbReference type="Gramene" id="OE9A040395T1">
    <property type="protein sequence ID" value="OE9A040395C1"/>
    <property type="gene ID" value="OE9A040395"/>
</dbReference>
<keyword evidence="2" id="KW-1185">Reference proteome</keyword>
<comment type="caution">
    <text evidence="1">The sequence shown here is derived from an EMBL/GenBank/DDBJ whole genome shotgun (WGS) entry which is preliminary data.</text>
</comment>
<protein>
    <submittedName>
        <fullName evidence="1">Uncharacterized protein</fullName>
    </submittedName>
</protein>
<reference evidence="1 2" key="1">
    <citation type="submission" date="2019-12" db="EMBL/GenBank/DDBJ databases">
        <authorList>
            <person name="Alioto T."/>
            <person name="Alioto T."/>
            <person name="Gomez Garrido J."/>
        </authorList>
    </citation>
    <scope>NUCLEOTIDE SEQUENCE [LARGE SCALE GENOMIC DNA]</scope>
</reference>
<gene>
    <name evidence="1" type="ORF">OLEA9_A040395</name>
</gene>
<sequence length="86" mass="9808">MSQAIVIISVASNELRWKKILMDLENVVLEMLVIVGKRKEVWTRSGGASVVLQRCKIASIRVICSATRRRCMQNSTSWRRPPHLAM</sequence>
<accession>A0A8S0VFS6</accession>
<name>A0A8S0VFS6_OLEEU</name>
<evidence type="ECO:0000313" key="2">
    <source>
        <dbReference type="Proteomes" id="UP000594638"/>
    </source>
</evidence>
<organism evidence="1 2">
    <name type="scientific">Olea europaea subsp. europaea</name>
    <dbReference type="NCBI Taxonomy" id="158383"/>
    <lineage>
        <taxon>Eukaryota</taxon>
        <taxon>Viridiplantae</taxon>
        <taxon>Streptophyta</taxon>
        <taxon>Embryophyta</taxon>
        <taxon>Tracheophyta</taxon>
        <taxon>Spermatophyta</taxon>
        <taxon>Magnoliopsida</taxon>
        <taxon>eudicotyledons</taxon>
        <taxon>Gunneridae</taxon>
        <taxon>Pentapetalae</taxon>
        <taxon>asterids</taxon>
        <taxon>lamiids</taxon>
        <taxon>Lamiales</taxon>
        <taxon>Oleaceae</taxon>
        <taxon>Oleeae</taxon>
        <taxon>Olea</taxon>
    </lineage>
</organism>
<dbReference type="AlphaFoldDB" id="A0A8S0VFS6"/>
<proteinExistence type="predicted"/>
<dbReference type="Proteomes" id="UP000594638">
    <property type="component" value="Unassembled WGS sequence"/>
</dbReference>
<dbReference type="EMBL" id="CACTIH010009628">
    <property type="protein sequence ID" value="CAA3032615.1"/>
    <property type="molecule type" value="Genomic_DNA"/>
</dbReference>
<evidence type="ECO:0000313" key="1">
    <source>
        <dbReference type="EMBL" id="CAA3032615.1"/>
    </source>
</evidence>